<feature type="compositionally biased region" description="Acidic residues" evidence="1">
    <location>
        <begin position="1"/>
        <end position="12"/>
    </location>
</feature>
<feature type="region of interest" description="Disordered" evidence="1">
    <location>
        <begin position="1"/>
        <end position="117"/>
    </location>
</feature>
<protein>
    <submittedName>
        <fullName evidence="2">Uncharacterized protein</fullName>
    </submittedName>
</protein>
<dbReference type="AlphaFoldDB" id="A0A8T1HDB2"/>
<accession>A0A8T1HDB2</accession>
<reference evidence="2" key="1">
    <citation type="submission" date="2018-05" db="EMBL/GenBank/DDBJ databases">
        <title>Effector identification in a new, highly contiguous assembly of the strawberry crown rot pathogen Phytophthora cactorum.</title>
        <authorList>
            <person name="Armitage A.D."/>
            <person name="Nellist C.F."/>
            <person name="Bates H."/>
            <person name="Vickerstaff R.J."/>
            <person name="Harrison R.J."/>
        </authorList>
    </citation>
    <scope>NUCLEOTIDE SEQUENCE</scope>
    <source>
        <strain evidence="2">P421</strain>
    </source>
</reference>
<sequence>MVFGNDYEDEGDERNFGRGEKRDDGEQPVSVPAAVERLERGARVRVSRDSISVVDQTPVSSEGAAESQDVATTEEEKDRSTTGVTVKTEVREGPDGKREDVAGVSTRSGDSHAMNGYDSEYYDAQEAYDVAYEADNEEDGVVASERSPSGFISRYTGPEVRRSDRPSFEWSWGAQREEGGFASTAPDRPARKASPTLATGASAVIKGGSSMSRRETVVPVGSHQSAASPRRVEKTADPFQLSQLVSNAVKVLPMFYSDSATVEKARNFWEMFAAHTERLPDRSRLLMLRQKLKGRGGGEEKLREKPVAVRMDDVKGIDKRKSEVETVVEATVASEKVVNADRETTDADAEVFVAKEKAAVGGEVTEVARSVEAAEEVGTVCEVARIVGGESVEDEEEEFWDAVEKEGSKEATEASSGSDGDIAVSVGQVEPASRREATEDWRTVNDAPESKYSQLFTDAELDAIKACDPGDEGTIPARVVVSVEKVEYDKELEERLIPLDEVALKERMEKNAETAKEPLLEEMSSYLGIPVKVLDRTSGPVASKLSSPDYWQEWFNKTLESSAEATRANRDFSEAPTYTASVIESPSGATTSEPMRTPVDSPEK</sequence>
<evidence type="ECO:0000313" key="2">
    <source>
        <dbReference type="EMBL" id="KAG3209988.1"/>
    </source>
</evidence>
<name>A0A8T1HDB2_9STRA</name>
<comment type="caution">
    <text evidence="2">The sequence shown here is derived from an EMBL/GenBank/DDBJ whole genome shotgun (WGS) entry which is preliminary data.</text>
</comment>
<feature type="compositionally biased region" description="Polar residues" evidence="1">
    <location>
        <begin position="576"/>
        <end position="594"/>
    </location>
</feature>
<feature type="region of interest" description="Disordered" evidence="1">
    <location>
        <begin position="562"/>
        <end position="604"/>
    </location>
</feature>
<dbReference type="EMBL" id="RCMV01001167">
    <property type="protein sequence ID" value="KAG3209988.1"/>
    <property type="molecule type" value="Genomic_DNA"/>
</dbReference>
<dbReference type="VEuPathDB" id="FungiDB:PC110_g19736"/>
<evidence type="ECO:0000256" key="1">
    <source>
        <dbReference type="SAM" id="MobiDB-lite"/>
    </source>
</evidence>
<dbReference type="Proteomes" id="UP000760860">
    <property type="component" value="Unassembled WGS sequence"/>
</dbReference>
<feature type="compositionally biased region" description="Basic and acidic residues" evidence="1">
    <location>
        <begin position="432"/>
        <end position="443"/>
    </location>
</feature>
<evidence type="ECO:0000313" key="3">
    <source>
        <dbReference type="Proteomes" id="UP000760860"/>
    </source>
</evidence>
<gene>
    <name evidence="2" type="ORF">PC129_g19008</name>
</gene>
<feature type="compositionally biased region" description="Basic and acidic residues" evidence="1">
    <location>
        <begin position="88"/>
        <end position="101"/>
    </location>
</feature>
<proteinExistence type="predicted"/>
<dbReference type="VEuPathDB" id="FungiDB:PC110_g19735"/>
<feature type="compositionally biased region" description="Basic and acidic residues" evidence="1">
    <location>
        <begin position="13"/>
        <end position="25"/>
    </location>
</feature>
<organism evidence="2 3">
    <name type="scientific">Phytophthora cactorum</name>
    <dbReference type="NCBI Taxonomy" id="29920"/>
    <lineage>
        <taxon>Eukaryota</taxon>
        <taxon>Sar</taxon>
        <taxon>Stramenopiles</taxon>
        <taxon>Oomycota</taxon>
        <taxon>Peronosporomycetes</taxon>
        <taxon>Peronosporales</taxon>
        <taxon>Peronosporaceae</taxon>
        <taxon>Phytophthora</taxon>
    </lineage>
</organism>
<feature type="compositionally biased region" description="Basic and acidic residues" evidence="1">
    <location>
        <begin position="36"/>
        <end position="48"/>
    </location>
</feature>
<feature type="region of interest" description="Disordered" evidence="1">
    <location>
        <begin position="404"/>
        <end position="449"/>
    </location>
</feature>
<dbReference type="VEuPathDB" id="FungiDB:PC110_g19737"/>
<feature type="region of interest" description="Disordered" evidence="1">
    <location>
        <begin position="136"/>
        <end position="198"/>
    </location>
</feature>